<dbReference type="PROSITE" id="PS00041">
    <property type="entry name" value="HTH_ARAC_FAMILY_1"/>
    <property type="match status" value="1"/>
</dbReference>
<proteinExistence type="predicted"/>
<dbReference type="AlphaFoldDB" id="A0A9W6I7P3"/>
<name>A0A9W6I7P3_9ACTN</name>
<dbReference type="InterPro" id="IPR009057">
    <property type="entry name" value="Homeodomain-like_sf"/>
</dbReference>
<accession>A0A9W6I7P3</accession>
<dbReference type="GO" id="GO:0005829">
    <property type="term" value="C:cytosol"/>
    <property type="evidence" value="ECO:0007669"/>
    <property type="project" value="TreeGrafter"/>
</dbReference>
<dbReference type="SMART" id="SM00342">
    <property type="entry name" value="HTH_ARAC"/>
    <property type="match status" value="1"/>
</dbReference>
<keyword evidence="2" id="KW-0238">DNA-binding</keyword>
<dbReference type="SUPFAM" id="SSF46689">
    <property type="entry name" value="Homeodomain-like"/>
    <property type="match status" value="1"/>
</dbReference>
<evidence type="ECO:0000259" key="5">
    <source>
        <dbReference type="PROSITE" id="PS01124"/>
    </source>
</evidence>
<dbReference type="PANTHER" id="PTHR47894:SF4">
    <property type="entry name" value="HTH-TYPE TRANSCRIPTIONAL REGULATOR GADX"/>
    <property type="match status" value="1"/>
</dbReference>
<keyword evidence="3" id="KW-0804">Transcription</keyword>
<dbReference type="GO" id="GO:0000976">
    <property type="term" value="F:transcription cis-regulatory region binding"/>
    <property type="evidence" value="ECO:0007669"/>
    <property type="project" value="TreeGrafter"/>
</dbReference>
<dbReference type="GO" id="GO:0003700">
    <property type="term" value="F:DNA-binding transcription factor activity"/>
    <property type="evidence" value="ECO:0007669"/>
    <property type="project" value="InterPro"/>
</dbReference>
<keyword evidence="1" id="KW-0805">Transcription regulation</keyword>
<evidence type="ECO:0000256" key="1">
    <source>
        <dbReference type="ARBA" id="ARBA00023015"/>
    </source>
</evidence>
<evidence type="ECO:0000313" key="7">
    <source>
        <dbReference type="Proteomes" id="UP001143474"/>
    </source>
</evidence>
<dbReference type="PANTHER" id="PTHR47894">
    <property type="entry name" value="HTH-TYPE TRANSCRIPTIONAL REGULATOR GADX"/>
    <property type="match status" value="1"/>
</dbReference>
<protein>
    <recommendedName>
        <fullName evidence="5">HTH araC/xylS-type domain-containing protein</fullName>
    </recommendedName>
</protein>
<comment type="caution">
    <text evidence="6">The sequence shown here is derived from an EMBL/GenBank/DDBJ whole genome shotgun (WGS) entry which is preliminary data.</text>
</comment>
<evidence type="ECO:0000256" key="4">
    <source>
        <dbReference type="SAM" id="MobiDB-lite"/>
    </source>
</evidence>
<dbReference type="InterPro" id="IPR018060">
    <property type="entry name" value="HTH_AraC"/>
</dbReference>
<dbReference type="Proteomes" id="UP001143474">
    <property type="component" value="Unassembled WGS sequence"/>
</dbReference>
<sequence length="314" mass="32990">MDEGYSSAAMVTLVTMSLGRRGLRLPAAAAYDGPRVSLAAKRRLLAAVANAHGEGELLLAGQAAADAPFDAFGRVLAAAPTAHECLARWGRLERYVHSRHRTVITVAGPRDACVHHTAPAGPAPTRHESLLVAGVLAGLLASQGCKAVRLSLPGGAVLLEHGRLTGPVPPDPVDRFHLAWTPGAPPDPEPGIPRLTGHGQGPVTGTVLARVAADPARRWTVRDLAVATGMSARTLQRRLREEGGSFSAVVATARVVSATFLLADTRMPLSAVGFLAGYADGPHFSREFARRTGTSPGRYRTAINHTETDHDLPL</sequence>
<reference evidence="6" key="1">
    <citation type="journal article" date="2014" name="Int. J. Syst. Evol. Microbiol.">
        <title>Complete genome sequence of Corynebacterium casei LMG S-19264T (=DSM 44701T), isolated from a smear-ripened cheese.</title>
        <authorList>
            <consortium name="US DOE Joint Genome Institute (JGI-PGF)"/>
            <person name="Walter F."/>
            <person name="Albersmeier A."/>
            <person name="Kalinowski J."/>
            <person name="Ruckert C."/>
        </authorList>
    </citation>
    <scope>NUCLEOTIDE SEQUENCE</scope>
    <source>
        <strain evidence="6">VKM Ac-2007</strain>
    </source>
</reference>
<dbReference type="PROSITE" id="PS01124">
    <property type="entry name" value="HTH_ARAC_FAMILY_2"/>
    <property type="match status" value="1"/>
</dbReference>
<keyword evidence="7" id="KW-1185">Reference proteome</keyword>
<dbReference type="EMBL" id="BSEV01000017">
    <property type="protein sequence ID" value="GLK12500.1"/>
    <property type="molecule type" value="Genomic_DNA"/>
</dbReference>
<gene>
    <name evidence="6" type="ORF">GCM10017600_59100</name>
</gene>
<dbReference type="InterPro" id="IPR018062">
    <property type="entry name" value="HTH_AraC-typ_CS"/>
</dbReference>
<evidence type="ECO:0000256" key="3">
    <source>
        <dbReference type="ARBA" id="ARBA00023163"/>
    </source>
</evidence>
<dbReference type="Gene3D" id="1.10.10.60">
    <property type="entry name" value="Homeodomain-like"/>
    <property type="match status" value="1"/>
</dbReference>
<organism evidence="6 7">
    <name type="scientific">Streptosporangium carneum</name>
    <dbReference type="NCBI Taxonomy" id="47481"/>
    <lineage>
        <taxon>Bacteria</taxon>
        <taxon>Bacillati</taxon>
        <taxon>Actinomycetota</taxon>
        <taxon>Actinomycetes</taxon>
        <taxon>Streptosporangiales</taxon>
        <taxon>Streptosporangiaceae</taxon>
        <taxon>Streptosporangium</taxon>
    </lineage>
</organism>
<feature type="region of interest" description="Disordered" evidence="4">
    <location>
        <begin position="291"/>
        <end position="314"/>
    </location>
</feature>
<dbReference type="Pfam" id="PF12833">
    <property type="entry name" value="HTH_18"/>
    <property type="match status" value="1"/>
</dbReference>
<dbReference type="RefSeq" id="WP_271220830.1">
    <property type="nucleotide sequence ID" value="NZ_BSEV01000017.1"/>
</dbReference>
<evidence type="ECO:0000313" key="6">
    <source>
        <dbReference type="EMBL" id="GLK12500.1"/>
    </source>
</evidence>
<reference evidence="6" key="2">
    <citation type="submission" date="2023-01" db="EMBL/GenBank/DDBJ databases">
        <authorList>
            <person name="Sun Q."/>
            <person name="Evtushenko L."/>
        </authorList>
    </citation>
    <scope>NUCLEOTIDE SEQUENCE</scope>
    <source>
        <strain evidence="6">VKM Ac-2007</strain>
    </source>
</reference>
<evidence type="ECO:0000256" key="2">
    <source>
        <dbReference type="ARBA" id="ARBA00023125"/>
    </source>
</evidence>
<feature type="domain" description="HTH araC/xylS-type" evidence="5">
    <location>
        <begin position="205"/>
        <end position="302"/>
    </location>
</feature>